<keyword evidence="2" id="KW-1185">Reference proteome</keyword>
<dbReference type="AlphaFoldDB" id="A0A9W7BVU2"/>
<gene>
    <name evidence="1" type="ORF">TrVE_jg2477</name>
</gene>
<proteinExistence type="predicted"/>
<evidence type="ECO:0000313" key="2">
    <source>
        <dbReference type="Proteomes" id="UP001165160"/>
    </source>
</evidence>
<comment type="caution">
    <text evidence="1">The sequence shown here is derived from an EMBL/GenBank/DDBJ whole genome shotgun (WGS) entry which is preliminary data.</text>
</comment>
<evidence type="ECO:0000313" key="1">
    <source>
        <dbReference type="EMBL" id="GMH95371.1"/>
    </source>
</evidence>
<dbReference type="Proteomes" id="UP001165160">
    <property type="component" value="Unassembled WGS sequence"/>
</dbReference>
<accession>A0A9W7BVU2</accession>
<sequence>MSYTQQRASLDSLPPLRVPRSHPHPHYVSLISPSDFDRPSISTLTGSEISTFRSSIVTSFPRSSSSWLAVENDSIINYVPVDQEYEGACTFVSLINCSMLVGSQNVFTRPLAKVVKDWKSIWSKIVKLSQRNDDVVDIAEMLDLSLRKNILKPDSKITYTPIRSSGNREMSFNKSFYAPTPLLLSEKYNVTISDINAAPFVYQNAFYIESHLSSSTPLIINFAEHTRTCVGYNSTSLIFCDNWNPGIEVKDDTGYESYWKGGLSVVDKWAVYSWVREVLIVEREEEKGGKSVDDAIEID</sequence>
<protein>
    <submittedName>
        <fullName evidence="1">Uncharacterized protein</fullName>
    </submittedName>
</protein>
<organism evidence="1 2">
    <name type="scientific">Triparma verrucosa</name>
    <dbReference type="NCBI Taxonomy" id="1606542"/>
    <lineage>
        <taxon>Eukaryota</taxon>
        <taxon>Sar</taxon>
        <taxon>Stramenopiles</taxon>
        <taxon>Ochrophyta</taxon>
        <taxon>Bolidophyceae</taxon>
        <taxon>Parmales</taxon>
        <taxon>Triparmaceae</taxon>
        <taxon>Triparma</taxon>
    </lineage>
</organism>
<name>A0A9W7BVU2_9STRA</name>
<dbReference type="EMBL" id="BRXX01000167">
    <property type="protein sequence ID" value="GMH95371.1"/>
    <property type="molecule type" value="Genomic_DNA"/>
</dbReference>
<reference evidence="2" key="1">
    <citation type="journal article" date="2023" name="Commun. Biol.">
        <title>Genome analysis of Parmales, the sister group of diatoms, reveals the evolutionary specialization of diatoms from phago-mixotrophs to photoautotrophs.</title>
        <authorList>
            <person name="Ban H."/>
            <person name="Sato S."/>
            <person name="Yoshikawa S."/>
            <person name="Yamada K."/>
            <person name="Nakamura Y."/>
            <person name="Ichinomiya M."/>
            <person name="Sato N."/>
            <person name="Blanc-Mathieu R."/>
            <person name="Endo H."/>
            <person name="Kuwata A."/>
            <person name="Ogata H."/>
        </authorList>
    </citation>
    <scope>NUCLEOTIDE SEQUENCE [LARGE SCALE GENOMIC DNA]</scope>
    <source>
        <strain evidence="2">NIES 3699</strain>
    </source>
</reference>